<sequence>MDLRCKYSKRCLSLMYYCGGAIYYWSLLSANVLPLRCFSSSAINVLKIGDILRQARIFTNEDVLEYSKVSHDSNPMHFDSELARNAGFEDRLVQGMLVAALFPRIISSHFPGAVYVSQSLNFKLPVYIGDKVAGVVQAISLKENKKRYIVKFKTSCFRNDEILVLDGEAMAILPTLSVEQVHSME</sequence>
<dbReference type="Pfam" id="PF01575">
    <property type="entry name" value="MaoC_dehydratas"/>
    <property type="match status" value="1"/>
</dbReference>
<dbReference type="SUPFAM" id="SSF54637">
    <property type="entry name" value="Thioesterase/thiol ester dehydrase-isomerase"/>
    <property type="match status" value="1"/>
</dbReference>
<dbReference type="InterPro" id="IPR029069">
    <property type="entry name" value="HotDog_dom_sf"/>
</dbReference>
<dbReference type="OrthoDB" id="3592703at2759"/>
<dbReference type="PANTHER" id="PTHR43437">
    <property type="entry name" value="HYDROXYACYL-THIOESTER DEHYDRATASE TYPE 2, MITOCHONDRIAL-RELATED"/>
    <property type="match status" value="1"/>
</dbReference>
<feature type="transmembrane region" description="Helical" evidence="1">
    <location>
        <begin position="12"/>
        <end position="33"/>
    </location>
</feature>
<dbReference type="CDD" id="cd03449">
    <property type="entry name" value="R_hydratase"/>
    <property type="match status" value="1"/>
</dbReference>
<feature type="domain" description="MaoC-like" evidence="2">
    <location>
        <begin position="54"/>
        <end position="147"/>
    </location>
</feature>
<keyword evidence="1" id="KW-1133">Transmembrane helix</keyword>
<comment type="caution">
    <text evidence="3">The sequence shown here is derived from an EMBL/GenBank/DDBJ whole genome shotgun (WGS) entry which is preliminary data.</text>
</comment>
<dbReference type="EMBL" id="JRKL02004455">
    <property type="protein sequence ID" value="KAF3952561.1"/>
    <property type="molecule type" value="Genomic_DNA"/>
</dbReference>
<dbReference type="Proteomes" id="UP000737018">
    <property type="component" value="Unassembled WGS sequence"/>
</dbReference>
<evidence type="ECO:0000313" key="3">
    <source>
        <dbReference type="EMBL" id="KAF3952561.1"/>
    </source>
</evidence>
<dbReference type="PANTHER" id="PTHR43437:SF3">
    <property type="entry name" value="HYDROXYACYL-THIOESTER DEHYDRATASE TYPE 2, MITOCHONDRIAL"/>
    <property type="match status" value="1"/>
</dbReference>
<dbReference type="InterPro" id="IPR050965">
    <property type="entry name" value="UPF0336/Enoyl-CoA_hydratase"/>
</dbReference>
<evidence type="ECO:0000313" key="4">
    <source>
        <dbReference type="Proteomes" id="UP000737018"/>
    </source>
</evidence>
<gene>
    <name evidence="3" type="ORF">CMV_021895</name>
</gene>
<dbReference type="GO" id="GO:0006633">
    <property type="term" value="P:fatty acid biosynthetic process"/>
    <property type="evidence" value="ECO:0007669"/>
    <property type="project" value="TreeGrafter"/>
</dbReference>
<keyword evidence="1" id="KW-0812">Transmembrane</keyword>
<reference evidence="3" key="1">
    <citation type="submission" date="2020-03" db="EMBL/GenBank/DDBJ databases">
        <title>Castanea mollissima Vanexum genome sequencing.</title>
        <authorList>
            <person name="Staton M."/>
        </authorList>
    </citation>
    <scope>NUCLEOTIDE SEQUENCE</scope>
    <source>
        <tissue evidence="3">Leaf</tissue>
    </source>
</reference>
<protein>
    <recommendedName>
        <fullName evidence="2">MaoC-like domain-containing protein</fullName>
    </recommendedName>
</protein>
<name>A0A8J4QXA5_9ROSI</name>
<dbReference type="AlphaFoldDB" id="A0A8J4QXA5"/>
<dbReference type="GO" id="GO:0019171">
    <property type="term" value="F:(3R)-hydroxyacyl-[acyl-carrier-protein] dehydratase activity"/>
    <property type="evidence" value="ECO:0007669"/>
    <property type="project" value="TreeGrafter"/>
</dbReference>
<keyword evidence="4" id="KW-1185">Reference proteome</keyword>
<evidence type="ECO:0000256" key="1">
    <source>
        <dbReference type="SAM" id="Phobius"/>
    </source>
</evidence>
<keyword evidence="1" id="KW-0472">Membrane</keyword>
<organism evidence="3 4">
    <name type="scientific">Castanea mollissima</name>
    <name type="common">Chinese chestnut</name>
    <dbReference type="NCBI Taxonomy" id="60419"/>
    <lineage>
        <taxon>Eukaryota</taxon>
        <taxon>Viridiplantae</taxon>
        <taxon>Streptophyta</taxon>
        <taxon>Embryophyta</taxon>
        <taxon>Tracheophyta</taxon>
        <taxon>Spermatophyta</taxon>
        <taxon>Magnoliopsida</taxon>
        <taxon>eudicotyledons</taxon>
        <taxon>Gunneridae</taxon>
        <taxon>Pentapetalae</taxon>
        <taxon>rosids</taxon>
        <taxon>fabids</taxon>
        <taxon>Fagales</taxon>
        <taxon>Fagaceae</taxon>
        <taxon>Castanea</taxon>
    </lineage>
</organism>
<proteinExistence type="predicted"/>
<dbReference type="InterPro" id="IPR002539">
    <property type="entry name" value="MaoC-like_dom"/>
</dbReference>
<accession>A0A8J4QXA5</accession>
<dbReference type="GO" id="GO:0005739">
    <property type="term" value="C:mitochondrion"/>
    <property type="evidence" value="ECO:0007669"/>
    <property type="project" value="TreeGrafter"/>
</dbReference>
<dbReference type="Gene3D" id="3.10.129.10">
    <property type="entry name" value="Hotdog Thioesterase"/>
    <property type="match status" value="1"/>
</dbReference>
<evidence type="ECO:0000259" key="2">
    <source>
        <dbReference type="Pfam" id="PF01575"/>
    </source>
</evidence>